<evidence type="ECO:0000313" key="3">
    <source>
        <dbReference type="Proteomes" id="UP000273044"/>
    </source>
</evidence>
<keyword evidence="1" id="KW-0812">Transmembrane</keyword>
<dbReference type="EMBL" id="LR134406">
    <property type="protein sequence ID" value="VEH68841.1"/>
    <property type="molecule type" value="Genomic_DNA"/>
</dbReference>
<organism evidence="2 3">
    <name type="scientific">Arachnia propionica</name>
    <dbReference type="NCBI Taxonomy" id="1750"/>
    <lineage>
        <taxon>Bacteria</taxon>
        <taxon>Bacillati</taxon>
        <taxon>Actinomycetota</taxon>
        <taxon>Actinomycetes</taxon>
        <taxon>Propionibacteriales</taxon>
        <taxon>Propionibacteriaceae</taxon>
        <taxon>Arachnia</taxon>
    </lineage>
</organism>
<proteinExistence type="predicted"/>
<accession>A0A3S4UAA4</accession>
<keyword evidence="1" id="KW-1133">Transmembrane helix</keyword>
<evidence type="ECO:0000256" key="1">
    <source>
        <dbReference type="SAM" id="Phobius"/>
    </source>
</evidence>
<dbReference type="Proteomes" id="UP000273044">
    <property type="component" value="Chromosome"/>
</dbReference>
<name>A0A3S4UAA4_9ACTN</name>
<keyword evidence="3" id="KW-1185">Reference proteome</keyword>
<evidence type="ECO:0000313" key="2">
    <source>
        <dbReference type="EMBL" id="VEH68841.1"/>
    </source>
</evidence>
<dbReference type="RefSeq" id="WP_061787419.1">
    <property type="nucleotide sequence ID" value="NZ_CP072386.1"/>
</dbReference>
<feature type="transmembrane region" description="Helical" evidence="1">
    <location>
        <begin position="72"/>
        <end position="91"/>
    </location>
</feature>
<gene>
    <name evidence="2" type="ORF">NCTC12967_00102</name>
</gene>
<feature type="transmembrane region" description="Helical" evidence="1">
    <location>
        <begin position="44"/>
        <end position="65"/>
    </location>
</feature>
<protein>
    <submittedName>
        <fullName evidence="2">Uncharacterized protein</fullName>
    </submittedName>
</protein>
<dbReference type="AlphaFoldDB" id="A0A3S4UAA4"/>
<reference evidence="2 3" key="1">
    <citation type="submission" date="2018-12" db="EMBL/GenBank/DDBJ databases">
        <authorList>
            <consortium name="Pathogen Informatics"/>
        </authorList>
    </citation>
    <scope>NUCLEOTIDE SEQUENCE [LARGE SCALE GENOMIC DNA]</scope>
    <source>
        <strain evidence="2 3">NCTC12967</strain>
    </source>
</reference>
<dbReference type="GeneID" id="64405611"/>
<keyword evidence="1" id="KW-0472">Membrane</keyword>
<sequence length="120" mass="12210">MPWWIALLNTVAALLSVVFAAITLARPNQFIPPTLRRQTDRFAAATYAVRAIPLGLAVVVVVWVAPAGIATAFLLGVACVAQVGDLVLGVVHRVWGMAGGAGSVVVFHAVGVAAAAGVVG</sequence>
<feature type="transmembrane region" description="Helical" evidence="1">
    <location>
        <begin position="97"/>
        <end position="119"/>
    </location>
</feature>